<accession>A0AAD9VT85</accession>
<comment type="caution">
    <text evidence="2">The sequence shown here is derived from an EMBL/GenBank/DDBJ whole genome shotgun (WGS) entry which is preliminary data.</text>
</comment>
<evidence type="ECO:0000313" key="2">
    <source>
        <dbReference type="EMBL" id="KAK2585230.1"/>
    </source>
</evidence>
<proteinExistence type="predicted"/>
<evidence type="ECO:0000313" key="3">
    <source>
        <dbReference type="Proteomes" id="UP001258017"/>
    </source>
</evidence>
<dbReference type="Proteomes" id="UP001258017">
    <property type="component" value="Unassembled WGS sequence"/>
</dbReference>
<organism evidence="2 3">
    <name type="scientific">Odynerus spinipes</name>
    <dbReference type="NCBI Taxonomy" id="1348599"/>
    <lineage>
        <taxon>Eukaryota</taxon>
        <taxon>Metazoa</taxon>
        <taxon>Ecdysozoa</taxon>
        <taxon>Arthropoda</taxon>
        <taxon>Hexapoda</taxon>
        <taxon>Insecta</taxon>
        <taxon>Pterygota</taxon>
        <taxon>Neoptera</taxon>
        <taxon>Endopterygota</taxon>
        <taxon>Hymenoptera</taxon>
        <taxon>Apocrita</taxon>
        <taxon>Aculeata</taxon>
        <taxon>Vespoidea</taxon>
        <taxon>Vespidae</taxon>
        <taxon>Eumeninae</taxon>
        <taxon>Odynerus</taxon>
    </lineage>
</organism>
<protein>
    <submittedName>
        <fullName evidence="2">Uncharacterized protein</fullName>
    </submittedName>
</protein>
<feature type="region of interest" description="Disordered" evidence="1">
    <location>
        <begin position="85"/>
        <end position="104"/>
    </location>
</feature>
<feature type="compositionally biased region" description="Basic and acidic residues" evidence="1">
    <location>
        <begin position="8"/>
        <end position="17"/>
    </location>
</feature>
<reference evidence="2" key="1">
    <citation type="submission" date="2021-08" db="EMBL/GenBank/DDBJ databases">
        <authorList>
            <person name="Misof B."/>
            <person name="Oliver O."/>
            <person name="Podsiadlowski L."/>
            <person name="Donath A."/>
            <person name="Peters R."/>
            <person name="Mayer C."/>
            <person name="Rust J."/>
            <person name="Gunkel S."/>
            <person name="Lesny P."/>
            <person name="Martin S."/>
            <person name="Oeyen J.P."/>
            <person name="Petersen M."/>
            <person name="Panagiotis P."/>
            <person name="Wilbrandt J."/>
            <person name="Tanja T."/>
        </authorList>
    </citation>
    <scope>NUCLEOTIDE SEQUENCE</scope>
    <source>
        <strain evidence="2">GBR_01_08_01A</strain>
        <tissue evidence="2">Thorax + abdomen</tissue>
    </source>
</reference>
<evidence type="ECO:0000256" key="1">
    <source>
        <dbReference type="SAM" id="MobiDB-lite"/>
    </source>
</evidence>
<feature type="region of interest" description="Disordered" evidence="1">
    <location>
        <begin position="1"/>
        <end position="31"/>
    </location>
</feature>
<reference evidence="2" key="2">
    <citation type="journal article" date="2023" name="Commun. Biol.">
        <title>Intrasexual cuticular hydrocarbon dimorphism in a wasp sheds light on hydrocarbon biosynthesis genes in Hymenoptera.</title>
        <authorList>
            <person name="Moris V.C."/>
            <person name="Podsiadlowski L."/>
            <person name="Martin S."/>
            <person name="Oeyen J.P."/>
            <person name="Donath A."/>
            <person name="Petersen M."/>
            <person name="Wilbrandt J."/>
            <person name="Misof B."/>
            <person name="Liedtke D."/>
            <person name="Thamm M."/>
            <person name="Scheiner R."/>
            <person name="Schmitt T."/>
            <person name="Niehuis O."/>
        </authorList>
    </citation>
    <scope>NUCLEOTIDE SEQUENCE</scope>
    <source>
        <strain evidence="2">GBR_01_08_01A</strain>
    </source>
</reference>
<gene>
    <name evidence="2" type="ORF">KPH14_009932</name>
</gene>
<dbReference type="EMBL" id="JAIFRP010000021">
    <property type="protein sequence ID" value="KAK2585230.1"/>
    <property type="molecule type" value="Genomic_DNA"/>
</dbReference>
<keyword evidence="3" id="KW-1185">Reference proteome</keyword>
<dbReference type="AlphaFoldDB" id="A0AAD9VT85"/>
<sequence length="122" mass="13504">MEEEENEEKVAEKEVRETGITSKVSPGWHHGKDGEVAAVLRRSQTKSAVKFVPWRKIFFLETNSACVVHDECASGLMPGAERRMPQVSHVESAKASSLSPSNAHDARPRPLFVIFLFSPCGL</sequence>
<name>A0AAD9VT85_9HYME</name>